<dbReference type="EMBL" id="JACJPY010000081">
    <property type="protein sequence ID" value="MBD2152111.1"/>
    <property type="molecule type" value="Genomic_DNA"/>
</dbReference>
<reference evidence="6" key="2">
    <citation type="submission" date="2020-08" db="EMBL/GenBank/DDBJ databases">
        <authorList>
            <person name="Chen M."/>
            <person name="Teng W."/>
            <person name="Zhao L."/>
            <person name="Hu C."/>
            <person name="Zhou Y."/>
            <person name="Han B."/>
            <person name="Song L."/>
            <person name="Shu W."/>
        </authorList>
    </citation>
    <scope>NUCLEOTIDE SEQUENCE</scope>
    <source>
        <strain evidence="6">FACHB-1277</strain>
    </source>
</reference>
<keyword evidence="7" id="KW-1185">Reference proteome</keyword>
<dbReference type="PANTHER" id="PTHR34599">
    <property type="entry name" value="PEROXIDASE-RELATED"/>
    <property type="match status" value="1"/>
</dbReference>
<evidence type="ECO:0000259" key="4">
    <source>
        <dbReference type="Pfam" id="PF13448"/>
    </source>
</evidence>
<dbReference type="InterPro" id="IPR025193">
    <property type="entry name" value="DUF4114"/>
</dbReference>
<evidence type="ECO:0000256" key="1">
    <source>
        <dbReference type="ARBA" id="ARBA00022729"/>
    </source>
</evidence>
<reference evidence="6" key="1">
    <citation type="journal article" date="2015" name="ISME J.">
        <title>Draft Genome Sequence of Streptomyces incarnatus NRRL8089, which Produces the Nucleoside Antibiotic Sinefungin.</title>
        <authorList>
            <person name="Oshima K."/>
            <person name="Hattori M."/>
            <person name="Shimizu H."/>
            <person name="Fukuda K."/>
            <person name="Nemoto M."/>
            <person name="Inagaki K."/>
            <person name="Tamura T."/>
        </authorList>
    </citation>
    <scope>NUCLEOTIDE SEQUENCE</scope>
    <source>
        <strain evidence="6">FACHB-1277</strain>
    </source>
</reference>
<feature type="domain" description="SbsA Ig-like" evidence="3">
    <location>
        <begin position="1422"/>
        <end position="1507"/>
    </location>
</feature>
<dbReference type="Gene3D" id="2.60.40.10">
    <property type="entry name" value="Immunoglobulins"/>
    <property type="match status" value="6"/>
</dbReference>
<comment type="caution">
    <text evidence="6">The sequence shown here is derived from an EMBL/GenBank/DDBJ whole genome shotgun (WGS) entry which is preliminary data.</text>
</comment>
<evidence type="ECO:0000313" key="6">
    <source>
        <dbReference type="EMBL" id="MBD2152111.1"/>
    </source>
</evidence>
<accession>A0A926UVM7</accession>
<dbReference type="Pfam" id="PF19077">
    <property type="entry name" value="Big_13"/>
    <property type="match status" value="1"/>
</dbReference>
<dbReference type="InterPro" id="IPR014755">
    <property type="entry name" value="Cu-Rt/internalin_Ig-like"/>
</dbReference>
<feature type="domain" description="Bacterial Ig-like" evidence="5">
    <location>
        <begin position="538"/>
        <end position="617"/>
    </location>
</feature>
<dbReference type="CDD" id="cd03398">
    <property type="entry name" value="PAP2_haloperoxidase"/>
    <property type="match status" value="1"/>
</dbReference>
<dbReference type="Pfam" id="PF13205">
    <property type="entry name" value="Big_5"/>
    <property type="match status" value="2"/>
</dbReference>
<feature type="domain" description="DUF4114" evidence="4">
    <location>
        <begin position="307"/>
        <end position="385"/>
    </location>
</feature>
<dbReference type="RefSeq" id="WP_190352519.1">
    <property type="nucleotide sequence ID" value="NZ_JACJPY010000081.1"/>
</dbReference>
<dbReference type="SUPFAM" id="SSF48317">
    <property type="entry name" value="Acid phosphatase/Vanadium-dependent haloperoxidase"/>
    <property type="match status" value="1"/>
</dbReference>
<feature type="domain" description="Phosphatidic acid phosphatase type 2/haloperoxidase" evidence="2">
    <location>
        <begin position="1175"/>
        <end position="1304"/>
    </location>
</feature>
<evidence type="ECO:0000259" key="5">
    <source>
        <dbReference type="Pfam" id="PF19077"/>
    </source>
</evidence>
<keyword evidence="1" id="KW-0732">Signal</keyword>
<dbReference type="InterPro" id="IPR013211">
    <property type="entry name" value="LVIVD"/>
</dbReference>
<gene>
    <name evidence="6" type="ORF">H6F44_18585</name>
</gene>
<evidence type="ECO:0000259" key="3">
    <source>
        <dbReference type="Pfam" id="PF13205"/>
    </source>
</evidence>
<dbReference type="Proteomes" id="UP000631421">
    <property type="component" value="Unassembled WGS sequence"/>
</dbReference>
<evidence type="ECO:0000313" key="7">
    <source>
        <dbReference type="Proteomes" id="UP000631421"/>
    </source>
</evidence>
<dbReference type="InterPro" id="IPR044016">
    <property type="entry name" value="Big_13"/>
</dbReference>
<protein>
    <submittedName>
        <fullName evidence="6">Ig-like domain-containing protein</fullName>
    </submittedName>
</protein>
<dbReference type="Gene3D" id="2.60.40.1220">
    <property type="match status" value="2"/>
</dbReference>
<dbReference type="NCBIfam" id="NF033510">
    <property type="entry name" value="Ca_tandemer"/>
    <property type="match status" value="1"/>
</dbReference>
<sequence length="3226" mass="337675">MDGLNSANVNPLMIPNSLEITPLSPFNPSNNLLSSSLHALNPDLDSVNYLHNEIIPFTQLALQQFATSPRFSEDIQQAFGYGCNLDLAHSLIDRFGNGQDLPEIQVLPYSQLQADGAFGNNTVFLSQDLLNPTQANTAVNVLLEEIGHYIDTQINGSDAIGDEGAIFAKLVQNQSFQAGELAALKSEDDHGMLGIKDINGQNQSIFVEHADPLGVFVVGATGKVSIDFLADAGSYRSEMAVFSLEGMDTLTTGSEAYIKEAARRALSNSALGYVAIVDPSEGAKFTGELGEGNKNEGGYAGAKALSFNVGDRLALMLVPQGTVQEIFSNPNAAGNKRPLFSISNANPNGATQLGQLVSGAFGWEDLRVDQGTDADYNDIVFQVKGATGTATDLGALIAAGKDWRNLPTAQEIISFVNEFVDVSLKLAQDKGTSSSDGITNDPTVQGLVTNISGLSKLRARFNDTGDFVDILGTVQSDGSFQLDNTKLAEINAGQQLADGKYRLNLRLEDKSGFSSDFTLDFVLDRTKPATPTNLGIKNDSDLFTNQTKPIISGKGEDGTTLELFDGSTKLGQANVSNGGWEIALLQELAQGVKTLTAKATDVAGNISDAATQAFTIDSIAPVLNITTPENNAVLASGSRLKGSINGTGSNLDKFSYRFNSGNEIAIAVDAQGNFDQVLDLTGLAIGSQNLILKAIDLAGNISETTRNVLINQATPDTTAPVITSALLNDTGSNNSDKITSDAGIKGTVADVSQITKFQAKLNAGNFVDVLGKLNLDGSFALDKATLAQINGGQLPDGVYQLSLKAEDKFGNASTEVKLDFTLDSIAPKAPGTILDSLFDAAPIGDSQTTYDKVTLLGQTEANISVTLQGTAIASISDATGKFALNNVPLTLGDNALTVIAKDLAGNSSTFNLLLKRVVQTNSDVVLDWNATLLNAIYTDKTTPPVASRNMAIAQAAVFDAINSITKTYKNYHFAGTAPTGASPDAAAASAAYNVLLSLYPNQKTFLDNALAASLAKIANGTAKDTGITFGKTVADSILTLRSNDGANAIVNYTSGTNPGDWQPTAPAFAPPLLPQWGNVTPFALTSGSQFRPAGEPALTSDLYTTEFNQVKDLGSINSTTRTAEQTQIANFWADGSGTFTPPGHWNQIAQNVAASKGNSLVDNARLFAMLDLALADAGIAAWDAKYTYDFWRPITAIQKADQDGNPNTTIDPNWQPLLITPPFPEYVSGHSTFSGAAATVLTTLLGDNISFTTNSLGTPGTYRTFTSFTSAANEAGISRIYGGIHFNSANVDGLATGKSVGNYILQNLLAPVPDVTPPTIAISSTPSTVSNFVELAFNEAVQDISFTPDKYSLVISGGVNDGQAVAISSVEKLSSKQVRLNLASFFAIGGYKLAVASGITDLAGNATTAAQTFDINVAFAPVTISPTSGEELVALNRNTVVNFGKKVDPATVTKDNFYLIANGQLVSGKVRVSSTEEFATFFYDNPLPASTEVLAVVNGTQIIGRDGVAIDGDRDGIAGGIATASFTTLPITQIKGTDVWGYVYDSYNKNPDGSNIPIKGVTIRLDALPNVFAVTDDKGYFILKDVPAPDFFVFIDGSTATGAPAASQYASLGKPFHSIPGESTQLFMDGVPFDIYLPPMAASDVKPLSTSTDTQVGFGAAAQAFLEDLLPNVDPEVWKQVQVTFKPGSAQDDAGNKATQATIIPVDPSRLPAPLPPGADPKLVISIQAGGDGGFNREADGGSTNFDVPAPIEFPNLDGLKPGEKSLFWSFDHTAGKWIVIGTGTVSVDGKTIKSDPGVGVIAPGWHFTNPGSPAGGPPNPPCFDRKDVNETIVDVVKLAENCSQIFKAAVDLLGRIYTVGIEVGRLIDKSRSLYTKIENGEIDSLNGAAKAASDLVSIKSNLKTIVDQLGKEVTQKASAAAKCVEAVLEFVENICDRILDDPKCNTLALRLTCTGIGVVRSTLSKINNLIDKADSSLSRIGLEVVCGFIDQVSTILKLTTQQQPNSLKTNIFANSEQLTTNSEQLTNGEPIPPETLKLLESIILEGEVLQQAIQPAEEFATAFEKFDSEFKETQDNITLLYGDFFSAPSDAYYLIEYSDFQLRGKTDGQGKINTVLPSETNFTVSVYDPYTQLLGTASGKTGISGDSTNIPTLRFISASNLADIDSDGIADKAEIIIGTSANNFDTDNDGIGDFTELIQGLDPLDGRFFPTGIISSLPLQGEAKAVVVEGSITNSETQTAYVATGDYGLAVVNASQFNNPIILGQLNLPGDATDVAVDTKLNIAAVATNSGGLQLVDISDPMLPKLIKTVNTFTNQVEVTGGIAYATFGNALQAIDLLTGDIIQTLQLPQAEILTGLAREGTMLYTMDSDKTLQTIDISGITMVSRGSLNLPDGAGKLFVSNGIAYAAAINDNFRGGFATADVSNPDNITLISASDVTSPFVAPGTELVPNGSGIGVLIGSNGVNVLDLMNISDPTNTNAFLTRIELPVAPQSVALASGIAFVADGSSGLQVINYLPFDNKGIPPTVSISSSITDADPNTLDIQVIEGSSIPIKVTINDDVQVRNVELLVNGVANDVSAPFDLFATLPTLASGTTSVSIQVRATDTGGNSTLSNILTYGLVKDNAPPIVIGTTPDIQRAGANTSSISAWFNEAIDPSRLNLSGLTLMNLGADRVIGGGDDQVVKIGSVQLTAPKRLVILPETALNPGEYQLTINPDIIADIAGNTLASPFTFQFTNLNVPSNSVAWISKVDGNWNNPNNWSTGSIPTTGANVIIDIPNANPLITLSNSATLSSIHSEESVLFTDGGAFYRSNTLTLTGSSIFNGGLTTKTSSVAFGGNANITLNGLNASLAINGLTNLSFSDITASNGAKITLSDYSANNTTFRATGTGSSIDFSSLTTLEDNSAVNIQAASGGNVNLKNINQISSESVQFLAEGTGSVIDLSSLTNFTKTGRAASSITVRNGGTVIANKLTNLDGVNLNIDQTGTISTKQIKTFINGGIATINGTTPDFSGLTDITGAGFIAANGGVVSLPVTSYTGNSAEFFTTLRAEGAGSLLDLSNVTTLSGATFVSDSLNIEAVNGGQVNLKNTTQITGGLTGIISDGVGSFVNLSSLTNFTKTGRGSSSITSHNGGTVEAIKLTSLTDVNLTSDNSILALLALIAYNGDNQAQALNGGTLDLRNLKDIPTGKLQVLANGTNSIVDISSLIATDASLQIEELNGGIVRKA</sequence>
<dbReference type="Pfam" id="PF13448">
    <property type="entry name" value="DUF4114"/>
    <property type="match status" value="1"/>
</dbReference>
<dbReference type="Pfam" id="PF08309">
    <property type="entry name" value="LVIVD"/>
    <property type="match status" value="1"/>
</dbReference>
<dbReference type="InterPro" id="IPR052559">
    <property type="entry name" value="V-haloperoxidase"/>
</dbReference>
<dbReference type="InterPro" id="IPR013783">
    <property type="entry name" value="Ig-like_fold"/>
</dbReference>
<dbReference type="InterPro" id="IPR032812">
    <property type="entry name" value="SbsA_Ig"/>
</dbReference>
<dbReference type="InterPro" id="IPR036938">
    <property type="entry name" value="PAP2/HPO_sf"/>
</dbReference>
<proteinExistence type="predicted"/>
<dbReference type="InterPro" id="IPR000326">
    <property type="entry name" value="PAP2/HPO"/>
</dbReference>
<organism evidence="6 7">
    <name type="scientific">Pseudanabaena cinerea FACHB-1277</name>
    <dbReference type="NCBI Taxonomy" id="2949581"/>
    <lineage>
        <taxon>Bacteria</taxon>
        <taxon>Bacillati</taxon>
        <taxon>Cyanobacteriota</taxon>
        <taxon>Cyanophyceae</taxon>
        <taxon>Pseudanabaenales</taxon>
        <taxon>Pseudanabaenaceae</taxon>
        <taxon>Pseudanabaena</taxon>
        <taxon>Pseudanabaena cinerea</taxon>
    </lineage>
</organism>
<dbReference type="SUPFAM" id="SSF49464">
    <property type="entry name" value="Carboxypeptidase regulatory domain-like"/>
    <property type="match status" value="1"/>
</dbReference>
<dbReference type="Gene3D" id="1.10.606.20">
    <property type="match status" value="1"/>
</dbReference>
<dbReference type="SUPFAM" id="SSF51004">
    <property type="entry name" value="C-terminal (heme d1) domain of cytochrome cd1-nitrite reductase"/>
    <property type="match status" value="1"/>
</dbReference>
<feature type="domain" description="SbsA Ig-like" evidence="3">
    <location>
        <begin position="2624"/>
        <end position="2736"/>
    </location>
</feature>
<dbReference type="Pfam" id="PF01569">
    <property type="entry name" value="PAP2"/>
    <property type="match status" value="1"/>
</dbReference>
<evidence type="ECO:0000259" key="2">
    <source>
        <dbReference type="Pfam" id="PF01569"/>
    </source>
</evidence>
<name>A0A926UVM7_9CYAN</name>
<dbReference type="PANTHER" id="PTHR34599:SF1">
    <property type="entry name" value="PHOSPHATIDIC ACID PHOSPHATASE TYPE 2_HALOPEROXIDASE DOMAIN-CONTAINING PROTEIN"/>
    <property type="match status" value="1"/>
</dbReference>
<dbReference type="InterPro" id="IPR008969">
    <property type="entry name" value="CarboxyPept-like_regulatory"/>
</dbReference>
<dbReference type="InterPro" id="IPR011048">
    <property type="entry name" value="Haem_d1_sf"/>
</dbReference>